<evidence type="ECO:0000256" key="15">
    <source>
        <dbReference type="ARBA" id="ARBA00048238"/>
    </source>
</evidence>
<comment type="similarity">
    <text evidence="3 19">In the N-terminal section; belongs to the NnrE/AIBP family.</text>
</comment>
<dbReference type="EC" id="5.1.99.6" evidence="19"/>
<feature type="binding site" evidence="18">
    <location>
        <position position="120"/>
    </location>
    <ligand>
        <name>K(+)</name>
        <dbReference type="ChEBI" id="CHEBI:29103"/>
    </ligand>
</feature>
<comment type="similarity">
    <text evidence="18">Belongs to the NnrE/AIBP family.</text>
</comment>
<evidence type="ECO:0000256" key="7">
    <source>
        <dbReference type="ARBA" id="ARBA00022840"/>
    </source>
</evidence>
<evidence type="ECO:0000259" key="20">
    <source>
        <dbReference type="PROSITE" id="PS51383"/>
    </source>
</evidence>
<feature type="binding site" evidence="17">
    <location>
        <position position="348"/>
    </location>
    <ligand>
        <name>(6S)-NADPHX</name>
        <dbReference type="ChEBI" id="CHEBI:64076"/>
    </ligand>
</feature>
<dbReference type="EC" id="4.2.1.136" evidence="19"/>
<keyword evidence="8 17" id="KW-0521">NADP</keyword>
<keyword evidence="13" id="KW-0511">Multifunctional enzyme</keyword>
<evidence type="ECO:0000256" key="16">
    <source>
        <dbReference type="ARBA" id="ARBA00049209"/>
    </source>
</evidence>
<feature type="binding site" evidence="18">
    <location>
        <begin position="124"/>
        <end position="130"/>
    </location>
    <ligand>
        <name>(6S)-NADPHX</name>
        <dbReference type="ChEBI" id="CHEBI:64076"/>
    </ligand>
</feature>
<protein>
    <recommendedName>
        <fullName evidence="19">Bifunctional NAD(P)H-hydrate repair enzyme</fullName>
    </recommendedName>
    <alternativeName>
        <fullName evidence="19">Nicotinamide nucleotide repair protein</fullName>
    </alternativeName>
    <domain>
        <recommendedName>
            <fullName evidence="19">ADP-dependent (S)-NAD(P)H-hydrate dehydratase</fullName>
            <ecNumber evidence="19">4.2.1.136</ecNumber>
        </recommendedName>
        <alternativeName>
            <fullName evidence="19">ADP-dependent NAD(P)HX dehydratase</fullName>
        </alternativeName>
    </domain>
    <domain>
        <recommendedName>
            <fullName evidence="19">NAD(P)H-hydrate epimerase</fullName>
            <ecNumber evidence="19">5.1.99.6</ecNumber>
        </recommendedName>
    </domain>
</protein>
<dbReference type="PANTHER" id="PTHR12592:SF0">
    <property type="entry name" value="ATP-DEPENDENT (S)-NAD(P)H-HYDRATE DEHYDRATASE"/>
    <property type="match status" value="1"/>
</dbReference>
<dbReference type="InterPro" id="IPR030677">
    <property type="entry name" value="Nnr"/>
</dbReference>
<comment type="function">
    <text evidence="17">Catalyzes the dehydration of the S-form of NAD(P)HX at the expense of ADP, which is converted to AMP. Together with NAD(P)HX epimerase, which catalyzes the epimerization of the S- and R-forms, the enzyme allows the repair of both epimers of NAD(P)HX, a damaged form of NAD(P)H that is a result of enzymatic or heat-dependent hydration.</text>
</comment>
<dbReference type="SUPFAM" id="SSF53613">
    <property type="entry name" value="Ribokinase-like"/>
    <property type="match status" value="1"/>
</dbReference>
<name>A0ABT1XPW4_9SPHN</name>
<dbReference type="NCBIfam" id="TIGR00196">
    <property type="entry name" value="yjeF_cterm"/>
    <property type="match status" value="1"/>
</dbReference>
<comment type="similarity">
    <text evidence="4 19">In the C-terminal section; belongs to the NnrD/CARKD family.</text>
</comment>
<comment type="function">
    <text evidence="18">Catalyzes the epimerization of the S- and R-forms of NAD(P)HX, a damaged form of NAD(P)H that is a result of enzymatic or heat-dependent hydration. This is a prerequisite for the S-specific NAD(P)H-hydrate dehydratase to allow the repair of both epimers of NAD(P)HX.</text>
</comment>
<keyword evidence="23" id="KW-1185">Reference proteome</keyword>
<evidence type="ECO:0000256" key="5">
    <source>
        <dbReference type="ARBA" id="ARBA00022723"/>
    </source>
</evidence>
<evidence type="ECO:0000256" key="3">
    <source>
        <dbReference type="ARBA" id="ARBA00006001"/>
    </source>
</evidence>
<evidence type="ECO:0000256" key="8">
    <source>
        <dbReference type="ARBA" id="ARBA00022857"/>
    </source>
</evidence>
<evidence type="ECO:0000313" key="23">
    <source>
        <dbReference type="Proteomes" id="UP001206067"/>
    </source>
</evidence>
<comment type="catalytic activity">
    <reaction evidence="1 18 19">
        <text>(6R)-NADHX = (6S)-NADHX</text>
        <dbReference type="Rhea" id="RHEA:32215"/>
        <dbReference type="ChEBI" id="CHEBI:64074"/>
        <dbReference type="ChEBI" id="CHEBI:64075"/>
        <dbReference type="EC" id="5.1.99.6"/>
    </reaction>
</comment>
<feature type="binding site" evidence="18">
    <location>
        <position position="156"/>
    </location>
    <ligand>
        <name>K(+)</name>
        <dbReference type="ChEBI" id="CHEBI:29103"/>
    </ligand>
</feature>
<dbReference type="PROSITE" id="PS51383">
    <property type="entry name" value="YJEF_C_3"/>
    <property type="match status" value="1"/>
</dbReference>
<evidence type="ECO:0000259" key="21">
    <source>
        <dbReference type="PROSITE" id="PS51385"/>
    </source>
</evidence>
<evidence type="ECO:0000256" key="18">
    <source>
        <dbReference type="HAMAP-Rule" id="MF_01966"/>
    </source>
</evidence>
<comment type="catalytic activity">
    <reaction evidence="15 17 19">
        <text>(6S)-NADHX + ADP = AMP + phosphate + NADH + H(+)</text>
        <dbReference type="Rhea" id="RHEA:32223"/>
        <dbReference type="ChEBI" id="CHEBI:15378"/>
        <dbReference type="ChEBI" id="CHEBI:43474"/>
        <dbReference type="ChEBI" id="CHEBI:57945"/>
        <dbReference type="ChEBI" id="CHEBI:64074"/>
        <dbReference type="ChEBI" id="CHEBI:456215"/>
        <dbReference type="ChEBI" id="CHEBI:456216"/>
        <dbReference type="EC" id="4.2.1.136"/>
    </reaction>
</comment>
<dbReference type="HAMAP" id="MF_01965">
    <property type="entry name" value="NADHX_dehydratase"/>
    <property type="match status" value="1"/>
</dbReference>
<dbReference type="Gene3D" id="3.40.50.10260">
    <property type="entry name" value="YjeF N-terminal domain"/>
    <property type="match status" value="1"/>
</dbReference>
<dbReference type="NCBIfam" id="TIGR00197">
    <property type="entry name" value="yjeF_nterm"/>
    <property type="match status" value="1"/>
</dbReference>
<evidence type="ECO:0000256" key="6">
    <source>
        <dbReference type="ARBA" id="ARBA00022741"/>
    </source>
</evidence>
<evidence type="ECO:0000313" key="22">
    <source>
        <dbReference type="EMBL" id="MCR2833678.1"/>
    </source>
</evidence>
<dbReference type="PROSITE" id="PS51385">
    <property type="entry name" value="YJEF_N"/>
    <property type="match status" value="1"/>
</dbReference>
<keyword evidence="9 18" id="KW-0630">Potassium</keyword>
<keyword evidence="5 18" id="KW-0479">Metal-binding</keyword>
<evidence type="ECO:0000256" key="4">
    <source>
        <dbReference type="ARBA" id="ARBA00009524"/>
    </source>
</evidence>
<dbReference type="Pfam" id="PF01256">
    <property type="entry name" value="Carb_kinase"/>
    <property type="match status" value="1"/>
</dbReference>
<feature type="binding site" evidence="17">
    <location>
        <position position="299"/>
    </location>
    <ligand>
        <name>(6S)-NADPHX</name>
        <dbReference type="ChEBI" id="CHEBI:64076"/>
    </ligand>
</feature>
<comment type="function">
    <text evidence="14 19">Bifunctional enzyme that catalyzes the epimerization of the S- and R-forms of NAD(P)HX and the dehydration of the S-form of NAD(P)HX at the expense of ADP, which is converted to AMP. This allows the repair of both epimers of NAD(P)HX, a damaged form of NAD(P)H that is a result of enzymatic or heat-dependent hydration.</text>
</comment>
<dbReference type="PANTHER" id="PTHR12592">
    <property type="entry name" value="ATP-DEPENDENT (S)-NAD(P)H-HYDRATE DEHYDRATASE FAMILY MEMBER"/>
    <property type="match status" value="1"/>
</dbReference>
<keyword evidence="7 17" id="KW-0067">ATP-binding</keyword>
<feature type="binding site" evidence="18">
    <location>
        <position position="153"/>
    </location>
    <ligand>
        <name>(6S)-NADPHX</name>
        <dbReference type="ChEBI" id="CHEBI:64076"/>
    </ligand>
</feature>
<comment type="cofactor">
    <cofactor evidence="18 19">
        <name>K(+)</name>
        <dbReference type="ChEBI" id="CHEBI:29103"/>
    </cofactor>
    <text evidence="18 19">Binds 1 potassium ion per subunit.</text>
</comment>
<comment type="caution">
    <text evidence="22">The sequence shown here is derived from an EMBL/GenBank/DDBJ whole genome shotgun (WGS) entry which is preliminary data.</text>
</comment>
<dbReference type="PIRSF" id="PIRSF017184">
    <property type="entry name" value="Nnr"/>
    <property type="match status" value="1"/>
</dbReference>
<comment type="catalytic activity">
    <reaction evidence="16 17 19">
        <text>(6S)-NADPHX + ADP = AMP + phosphate + NADPH + H(+)</text>
        <dbReference type="Rhea" id="RHEA:32235"/>
        <dbReference type="ChEBI" id="CHEBI:15378"/>
        <dbReference type="ChEBI" id="CHEBI:43474"/>
        <dbReference type="ChEBI" id="CHEBI:57783"/>
        <dbReference type="ChEBI" id="CHEBI:64076"/>
        <dbReference type="ChEBI" id="CHEBI:456215"/>
        <dbReference type="ChEBI" id="CHEBI:456216"/>
        <dbReference type="EC" id="4.2.1.136"/>
    </reaction>
</comment>
<keyword evidence="10 17" id="KW-0520">NAD</keyword>
<dbReference type="EMBL" id="JANKHH010000004">
    <property type="protein sequence ID" value="MCR2833678.1"/>
    <property type="molecule type" value="Genomic_DNA"/>
</dbReference>
<sequence>MTQALRKTDQVLTVAQMQAAEQALIDAGTSVNELMQRAGRGAGEIVWRMAAGRKVTVLCGPGNNGGDGYVIAQLLHERGVPVRVVAPIEPKTDAARSARALYTDAMAASGMGISGAVFVDCLFGSGLTRELSNELAGLVEGLFLSHEMAVAVDLPSGVEADSGQCLDRLGEYRATIALGAWKFAHFSGPGATQMGRLHLVEIGVPKVGSGAYLMPRARIAPPWLGAHKYTRGLLAVIAGQMPGAPMLAAKAAMRAGAGYVKLFTPEMPQGVPSSLVVDTQALDVSLEDPRIDALLIGPGLGLGEDARERLRLALDLQLPTVLDADALHLLDYAMLQDAEPENIVVTPHDGELRALCETFGVTGDCKRSRAAGLQAATGMAVIAKGADTTVHGEGELNGETILTGLFRPAPSWLSVAGSGDVLAGIAASRLASGEEPFDAAVQAVWLHGEAARLTGPAFTADDLAAQVSAAMAALR</sequence>
<comment type="cofactor">
    <cofactor evidence="17">
        <name>Mg(2+)</name>
        <dbReference type="ChEBI" id="CHEBI:18420"/>
    </cofactor>
</comment>
<evidence type="ECO:0000256" key="12">
    <source>
        <dbReference type="ARBA" id="ARBA00023239"/>
    </source>
</evidence>
<feature type="binding site" evidence="17">
    <location>
        <position position="244"/>
    </location>
    <ligand>
        <name>(6S)-NADPHX</name>
        <dbReference type="ChEBI" id="CHEBI:64076"/>
    </ligand>
</feature>
<dbReference type="InterPro" id="IPR036652">
    <property type="entry name" value="YjeF_N_dom_sf"/>
</dbReference>
<dbReference type="SUPFAM" id="SSF64153">
    <property type="entry name" value="YjeF N-terminal domain-like"/>
    <property type="match status" value="1"/>
</dbReference>
<dbReference type="InterPro" id="IPR000631">
    <property type="entry name" value="CARKD"/>
</dbReference>
<evidence type="ECO:0000256" key="11">
    <source>
        <dbReference type="ARBA" id="ARBA00023235"/>
    </source>
</evidence>
<comment type="subunit">
    <text evidence="17">Homotetramer.</text>
</comment>
<evidence type="ECO:0000256" key="9">
    <source>
        <dbReference type="ARBA" id="ARBA00022958"/>
    </source>
</evidence>
<dbReference type="Gene3D" id="3.40.1190.20">
    <property type="match status" value="1"/>
</dbReference>
<dbReference type="InterPro" id="IPR029056">
    <property type="entry name" value="Ribokinase-like"/>
</dbReference>
<feature type="binding site" evidence="18">
    <location>
        <begin position="63"/>
        <end position="67"/>
    </location>
    <ligand>
        <name>(6S)-NADPHX</name>
        <dbReference type="ChEBI" id="CHEBI:64076"/>
    </ligand>
</feature>
<dbReference type="RefSeq" id="WP_257595456.1">
    <property type="nucleotide sequence ID" value="NZ_JANKHH010000004.1"/>
</dbReference>
<comment type="similarity">
    <text evidence="17">Belongs to the NnrD/CARKD family.</text>
</comment>
<dbReference type="Pfam" id="PF03853">
    <property type="entry name" value="YjeF_N"/>
    <property type="match status" value="1"/>
</dbReference>
<keyword evidence="12 17" id="KW-0456">Lyase</keyword>
<feature type="binding site" evidence="17">
    <location>
        <begin position="384"/>
        <end position="388"/>
    </location>
    <ligand>
        <name>AMP</name>
        <dbReference type="ChEBI" id="CHEBI:456215"/>
    </ligand>
</feature>
<feature type="domain" description="YjeF N-terminal" evidence="21">
    <location>
        <begin position="17"/>
        <end position="210"/>
    </location>
</feature>
<organism evidence="22 23">
    <name type="scientific">Parerythrobacter lacustris</name>
    <dbReference type="NCBI Taxonomy" id="2969984"/>
    <lineage>
        <taxon>Bacteria</taxon>
        <taxon>Pseudomonadati</taxon>
        <taxon>Pseudomonadota</taxon>
        <taxon>Alphaproteobacteria</taxon>
        <taxon>Sphingomonadales</taxon>
        <taxon>Erythrobacteraceae</taxon>
        <taxon>Parerythrobacter</taxon>
    </lineage>
</organism>
<evidence type="ECO:0000256" key="1">
    <source>
        <dbReference type="ARBA" id="ARBA00000013"/>
    </source>
</evidence>
<keyword evidence="11 18" id="KW-0413">Isomerase</keyword>
<keyword evidence="6 17" id="KW-0547">Nucleotide-binding</keyword>
<reference evidence="22 23" key="1">
    <citation type="submission" date="2022-08" db="EMBL/GenBank/DDBJ databases">
        <title>Polyphasic taxonomy analysis of Qipengyuania sp.RS5-5.</title>
        <authorList>
            <person name="Xamxidin M."/>
            <person name="Wu M."/>
        </authorList>
    </citation>
    <scope>NUCLEOTIDE SEQUENCE [LARGE SCALE GENOMIC DNA]</scope>
    <source>
        <strain evidence="22 23">RS5-5</strain>
    </source>
</reference>
<accession>A0ABT1XPW4</accession>
<feature type="binding site" evidence="18">
    <location>
        <position position="64"/>
    </location>
    <ligand>
        <name>K(+)</name>
        <dbReference type="ChEBI" id="CHEBI:29103"/>
    </ligand>
</feature>
<dbReference type="CDD" id="cd01171">
    <property type="entry name" value="YXKO-related"/>
    <property type="match status" value="1"/>
</dbReference>
<feature type="binding site" evidence="17">
    <location>
        <position position="420"/>
    </location>
    <ligand>
        <name>(6S)-NADPHX</name>
        <dbReference type="ChEBI" id="CHEBI:64076"/>
    </ligand>
</feature>
<comment type="caution">
    <text evidence="18">Lacks conserved residue(s) required for the propagation of feature annotation.</text>
</comment>
<evidence type="ECO:0000256" key="14">
    <source>
        <dbReference type="ARBA" id="ARBA00025153"/>
    </source>
</evidence>
<feature type="domain" description="YjeF C-terminal" evidence="20">
    <location>
        <begin position="211"/>
        <end position="474"/>
    </location>
</feature>
<feature type="binding site" evidence="17">
    <location>
        <position position="419"/>
    </location>
    <ligand>
        <name>AMP</name>
        <dbReference type="ChEBI" id="CHEBI:456215"/>
    </ligand>
</feature>
<dbReference type="Proteomes" id="UP001206067">
    <property type="component" value="Unassembled WGS sequence"/>
</dbReference>
<evidence type="ECO:0000256" key="17">
    <source>
        <dbReference type="HAMAP-Rule" id="MF_01965"/>
    </source>
</evidence>
<evidence type="ECO:0000256" key="13">
    <source>
        <dbReference type="ARBA" id="ARBA00023268"/>
    </source>
</evidence>
<proteinExistence type="inferred from homology"/>
<evidence type="ECO:0000256" key="10">
    <source>
        <dbReference type="ARBA" id="ARBA00023027"/>
    </source>
</evidence>
<gene>
    <name evidence="17" type="primary">nnrD</name>
    <name evidence="18" type="synonym">nnrE</name>
    <name evidence="22" type="ORF">NSO95_06945</name>
</gene>
<comment type="catalytic activity">
    <reaction evidence="2 18 19">
        <text>(6R)-NADPHX = (6S)-NADPHX</text>
        <dbReference type="Rhea" id="RHEA:32227"/>
        <dbReference type="ChEBI" id="CHEBI:64076"/>
        <dbReference type="ChEBI" id="CHEBI:64077"/>
        <dbReference type="EC" id="5.1.99.6"/>
    </reaction>
</comment>
<dbReference type="InterPro" id="IPR004443">
    <property type="entry name" value="YjeF_N_dom"/>
</dbReference>
<dbReference type="HAMAP" id="MF_01966">
    <property type="entry name" value="NADHX_epimerase"/>
    <property type="match status" value="1"/>
</dbReference>
<evidence type="ECO:0000256" key="19">
    <source>
        <dbReference type="PIRNR" id="PIRNR017184"/>
    </source>
</evidence>
<evidence type="ECO:0000256" key="2">
    <source>
        <dbReference type="ARBA" id="ARBA00000909"/>
    </source>
</evidence>